<reference evidence="1" key="1">
    <citation type="journal article" date="2006" name="Nature">
        <title>Deciphering the evolution and metabolism of an anammox bacterium from a community genome.</title>
        <authorList>
            <person name="Strous M."/>
            <person name="Pelletier E."/>
            <person name="Mangenot S."/>
            <person name="Rattei T."/>
            <person name="Lehner A."/>
            <person name="Taylor M.W."/>
            <person name="Horn M."/>
            <person name="Daims H."/>
            <person name="Bartol-Mavel D."/>
            <person name="Wincker P."/>
            <person name="Barbe V."/>
            <person name="Fonknechten N."/>
            <person name="Vallenet D."/>
            <person name="Segurens B."/>
            <person name="Schenowitz-Truong C."/>
            <person name="Medigue C."/>
            <person name="Collingro A."/>
            <person name="Snel B."/>
            <person name="Dutilh B.E."/>
            <person name="OpDenCamp H.J.M."/>
            <person name="vanDerDrift C."/>
            <person name="Cirpus I."/>
            <person name="vanDePas-Schoonen K.T."/>
            <person name="Harhangi H.R."/>
            <person name="vanNiftrik L."/>
            <person name="Schmid M."/>
            <person name="Keltjens J."/>
            <person name="vanDeVossenberg J."/>
            <person name="Kartal B."/>
            <person name="Meier H."/>
            <person name="Frishman D."/>
            <person name="Huynen M.A."/>
            <person name="Mewes H."/>
            <person name="Weissenbach J."/>
            <person name="Jetten M.S.M."/>
            <person name="Wagner M."/>
            <person name="LePaslier D."/>
        </authorList>
    </citation>
    <scope>NUCLEOTIDE SEQUENCE</scope>
</reference>
<protein>
    <submittedName>
        <fullName evidence="1">Uncharacterized protein</fullName>
    </submittedName>
</protein>
<evidence type="ECO:0000313" key="1">
    <source>
        <dbReference type="EMBL" id="CAJ71866.1"/>
    </source>
</evidence>
<reference evidence="1" key="2">
    <citation type="submission" date="2006-01" db="EMBL/GenBank/DDBJ databases">
        <authorList>
            <person name="Genoscope"/>
        </authorList>
    </citation>
    <scope>NUCLEOTIDE SEQUENCE</scope>
</reference>
<organism evidence="1">
    <name type="scientific">Kuenenia stuttgartiensis</name>
    <dbReference type="NCBI Taxonomy" id="174633"/>
    <lineage>
        <taxon>Bacteria</taxon>
        <taxon>Pseudomonadati</taxon>
        <taxon>Planctomycetota</taxon>
        <taxon>Candidatus Brocadiia</taxon>
        <taxon>Candidatus Brocadiales</taxon>
        <taxon>Candidatus Brocadiaceae</taxon>
        <taxon>Candidatus Kuenenia</taxon>
    </lineage>
</organism>
<dbReference type="AlphaFoldDB" id="Q1PXC1"/>
<name>Q1PXC1_KUEST</name>
<gene>
    <name evidence="1" type="ORF">kustc1121</name>
</gene>
<sequence length="80" mass="9212">MLPGYFLSYCGLRLKHEGDCGRVRFRLRQQHEKALQPEHILPLQPFLQKQDTFCSLAILLQNASFKSSVVAIMNPPLKMI</sequence>
<proteinExistence type="predicted"/>
<dbReference type="EMBL" id="CT573073">
    <property type="protein sequence ID" value="CAJ71866.1"/>
    <property type="molecule type" value="Genomic_DNA"/>
</dbReference>
<accession>Q1PXC1</accession>